<keyword evidence="4" id="KW-0479">Metal-binding</keyword>
<feature type="compositionally biased region" description="Low complexity" evidence="8">
    <location>
        <begin position="98"/>
        <end position="113"/>
    </location>
</feature>
<dbReference type="STRING" id="1460663.A0A177CEF6"/>
<dbReference type="InterPro" id="IPR003739">
    <property type="entry name" value="Lys_aminomutase/Glu_NH3_mut"/>
</dbReference>
<dbReference type="NCBIfam" id="TIGR00238">
    <property type="entry name" value="KamA family radical SAM protein"/>
    <property type="match status" value="1"/>
</dbReference>
<dbReference type="InterPro" id="IPR007197">
    <property type="entry name" value="rSAM"/>
</dbReference>
<evidence type="ECO:0000259" key="9">
    <source>
        <dbReference type="PROSITE" id="PS51918"/>
    </source>
</evidence>
<dbReference type="SUPFAM" id="SSF102114">
    <property type="entry name" value="Radical SAM enzymes"/>
    <property type="match status" value="1"/>
</dbReference>
<evidence type="ECO:0000256" key="1">
    <source>
        <dbReference type="ARBA" id="ARBA00001933"/>
    </source>
</evidence>
<evidence type="ECO:0000256" key="3">
    <source>
        <dbReference type="ARBA" id="ARBA00022691"/>
    </source>
</evidence>
<dbReference type="Gene3D" id="3.20.20.70">
    <property type="entry name" value="Aldolase class I"/>
    <property type="match status" value="1"/>
</dbReference>
<dbReference type="PANTHER" id="PTHR30538:SF0">
    <property type="entry name" value="L-LYSINE 2,3-AMINOMUTASE AQ_1632-RELATED"/>
    <property type="match status" value="1"/>
</dbReference>
<evidence type="ECO:0000256" key="5">
    <source>
        <dbReference type="ARBA" id="ARBA00022898"/>
    </source>
</evidence>
<evidence type="ECO:0000256" key="6">
    <source>
        <dbReference type="ARBA" id="ARBA00023004"/>
    </source>
</evidence>
<evidence type="ECO:0000256" key="7">
    <source>
        <dbReference type="ARBA" id="ARBA00023014"/>
    </source>
</evidence>
<dbReference type="InterPro" id="IPR013785">
    <property type="entry name" value="Aldolase_TIM"/>
</dbReference>
<evidence type="ECO:0000256" key="2">
    <source>
        <dbReference type="ARBA" id="ARBA00022485"/>
    </source>
</evidence>
<evidence type="ECO:0000256" key="8">
    <source>
        <dbReference type="SAM" id="MobiDB-lite"/>
    </source>
</evidence>
<reference evidence="10 11" key="1">
    <citation type="submission" date="2016-05" db="EMBL/GenBank/DDBJ databases">
        <title>Comparative analysis of secretome profiles of manganese(II)-oxidizing ascomycete fungi.</title>
        <authorList>
            <consortium name="DOE Joint Genome Institute"/>
            <person name="Zeiner C.A."/>
            <person name="Purvine S.O."/>
            <person name="Zink E.M."/>
            <person name="Wu S."/>
            <person name="Pasa-Tolic L."/>
            <person name="Chaput D.L."/>
            <person name="Haridas S."/>
            <person name="Grigoriev I.V."/>
            <person name="Santelli C.M."/>
            <person name="Hansel C.M."/>
        </authorList>
    </citation>
    <scope>NUCLEOTIDE SEQUENCE [LARGE SCALE GENOMIC DNA]</scope>
    <source>
        <strain evidence="10 11">AP3s5-JAC2a</strain>
    </source>
</reference>
<dbReference type="SFLD" id="SFLDG01070">
    <property type="entry name" value="PLP-dependent"/>
    <property type="match status" value="1"/>
</dbReference>
<dbReference type="AlphaFoldDB" id="A0A177CEF6"/>
<keyword evidence="2" id="KW-0004">4Fe-4S</keyword>
<evidence type="ECO:0000313" key="11">
    <source>
        <dbReference type="Proteomes" id="UP000077069"/>
    </source>
</evidence>
<dbReference type="InParanoid" id="A0A177CEF6"/>
<keyword evidence="11" id="KW-1185">Reference proteome</keyword>
<gene>
    <name evidence="10" type="ORF">CC84DRAFT_1148604</name>
</gene>
<dbReference type="RefSeq" id="XP_018035657.1">
    <property type="nucleotide sequence ID" value="XM_018176643.1"/>
</dbReference>
<accession>A0A177CEF6</accession>
<dbReference type="Proteomes" id="UP000077069">
    <property type="component" value="Unassembled WGS sequence"/>
</dbReference>
<sequence>MAQGLRKARHALRNGLLRNPASPAVGNYGVNNVFIRAALISGSLNDHAQAGHQVRRLVSTADLASVAVSEQLREQDQPVLTRITNAAAPVNHVDSIVQSSATPPLSPQTPSSPRNRLKITLEEADKPRYWTHVPQWDTITRKEFISNAFQTRNTVKSARDLERFLLTVLPERLPTSKNPFLQHLKTREDFIRDARAGLEIASMEVRLTPEILSLVDWTSPLDDPIRMQFISLKSSLLPDHQALTLDSLGEKDDSPVPGLVHRYPGRALFLATSNCPVYCRYCTRAYMVGPATGSTQKQPQKPSLKRWEVMFRHIEQHSEIQDIVVSGGDVYQLAPDHLRMIGERLLSIPHIRRFRIASKGLSVNPGRIIDPADSWGNTLIDLSNQGRKMGKQVCWHTHFNHPKEVTWIAREAAHHLFKNGVIVRNQSVLQRGINDDKDTMSALLKSLADINVQPYYVYQHDLTRSVEDLRTPLETILELDKHLRGTLSGFMMPAFVVDLPGGGGKRLASTYDMYNPDTGESVWSAPGLPGAKGKKVYKYYDPRPLPATVEELQQLRVQQDLMHKHKSTRPADFMKDHDEANAVGQADCKVPAAASELRQAVGMKEKRPSISSHPTKAFLPIYTPTAQPNGTISLHAAPPSGYPSG</sequence>
<dbReference type="PANTHER" id="PTHR30538">
    <property type="entry name" value="LYSINE 2,3-AMINOMUTASE-RELATED"/>
    <property type="match status" value="1"/>
</dbReference>
<feature type="region of interest" description="Disordered" evidence="8">
    <location>
        <begin position="96"/>
        <end position="115"/>
    </location>
</feature>
<evidence type="ECO:0000256" key="4">
    <source>
        <dbReference type="ARBA" id="ARBA00022723"/>
    </source>
</evidence>
<name>A0A177CEF6_9PLEO</name>
<dbReference type="GO" id="GO:0051539">
    <property type="term" value="F:4 iron, 4 sulfur cluster binding"/>
    <property type="evidence" value="ECO:0007669"/>
    <property type="project" value="UniProtKB-KW"/>
</dbReference>
<keyword evidence="5" id="KW-0663">Pyridoxal phosphate</keyword>
<keyword evidence="3" id="KW-0949">S-adenosyl-L-methionine</keyword>
<evidence type="ECO:0000313" key="10">
    <source>
        <dbReference type="EMBL" id="OAG05292.1"/>
    </source>
</evidence>
<organism evidence="10 11">
    <name type="scientific">Paraphaeosphaeria sporulosa</name>
    <dbReference type="NCBI Taxonomy" id="1460663"/>
    <lineage>
        <taxon>Eukaryota</taxon>
        <taxon>Fungi</taxon>
        <taxon>Dikarya</taxon>
        <taxon>Ascomycota</taxon>
        <taxon>Pezizomycotina</taxon>
        <taxon>Dothideomycetes</taxon>
        <taxon>Pleosporomycetidae</taxon>
        <taxon>Pleosporales</taxon>
        <taxon>Massarineae</taxon>
        <taxon>Didymosphaeriaceae</taxon>
        <taxon>Paraphaeosphaeria</taxon>
    </lineage>
</organism>
<dbReference type="PROSITE" id="PS51918">
    <property type="entry name" value="RADICAL_SAM"/>
    <property type="match status" value="1"/>
</dbReference>
<dbReference type="GO" id="GO:0003824">
    <property type="term" value="F:catalytic activity"/>
    <property type="evidence" value="ECO:0007669"/>
    <property type="project" value="InterPro"/>
</dbReference>
<dbReference type="EMBL" id="KV441553">
    <property type="protein sequence ID" value="OAG05292.1"/>
    <property type="molecule type" value="Genomic_DNA"/>
</dbReference>
<protein>
    <submittedName>
        <fullName evidence="10">Kama family protein</fullName>
    </submittedName>
</protein>
<dbReference type="GO" id="GO:0046872">
    <property type="term" value="F:metal ion binding"/>
    <property type="evidence" value="ECO:0007669"/>
    <property type="project" value="UniProtKB-KW"/>
</dbReference>
<comment type="cofactor">
    <cofactor evidence="1">
        <name>pyridoxal 5'-phosphate</name>
        <dbReference type="ChEBI" id="CHEBI:597326"/>
    </cofactor>
</comment>
<keyword evidence="6" id="KW-0408">Iron</keyword>
<dbReference type="SFLD" id="SFLDS00029">
    <property type="entry name" value="Radical_SAM"/>
    <property type="match status" value="1"/>
</dbReference>
<dbReference type="GeneID" id="28760129"/>
<keyword evidence="7" id="KW-0411">Iron-sulfur</keyword>
<dbReference type="InterPro" id="IPR058240">
    <property type="entry name" value="rSAM_sf"/>
</dbReference>
<dbReference type="OrthoDB" id="5396721at2759"/>
<feature type="domain" description="Radical SAM core" evidence="9">
    <location>
        <begin position="261"/>
        <end position="487"/>
    </location>
</feature>
<proteinExistence type="predicted"/>